<feature type="compositionally biased region" description="Basic and acidic residues" evidence="1">
    <location>
        <begin position="346"/>
        <end position="356"/>
    </location>
</feature>
<dbReference type="PROSITE" id="PS51411">
    <property type="entry name" value="PSP1_C"/>
    <property type="match status" value="1"/>
</dbReference>
<feature type="compositionally biased region" description="Basic and acidic residues" evidence="1">
    <location>
        <begin position="306"/>
        <end position="318"/>
    </location>
</feature>
<feature type="domain" description="PSP1 C-terminal" evidence="2">
    <location>
        <begin position="61"/>
        <end position="146"/>
    </location>
</feature>
<evidence type="ECO:0000256" key="1">
    <source>
        <dbReference type="SAM" id="MobiDB-lite"/>
    </source>
</evidence>
<name>A0A6N7J1P3_9FIRM</name>
<dbReference type="PANTHER" id="PTHR43830:SF3">
    <property type="entry name" value="PROTEIN PSP1"/>
    <property type="match status" value="1"/>
</dbReference>
<dbReference type="InterPro" id="IPR007557">
    <property type="entry name" value="PSP1_C"/>
</dbReference>
<dbReference type="AlphaFoldDB" id="A0A6N7J1P3"/>
<feature type="compositionally biased region" description="Basic and acidic residues" evidence="1">
    <location>
        <begin position="280"/>
        <end position="296"/>
    </location>
</feature>
<dbReference type="Proteomes" id="UP000460257">
    <property type="component" value="Unassembled WGS sequence"/>
</dbReference>
<feature type="compositionally biased region" description="Low complexity" evidence="1">
    <location>
        <begin position="420"/>
        <end position="434"/>
    </location>
</feature>
<protein>
    <submittedName>
        <fullName evidence="3">Stage 0 sporulation family protein</fullName>
    </submittedName>
</protein>
<evidence type="ECO:0000313" key="4">
    <source>
        <dbReference type="Proteomes" id="UP000460257"/>
    </source>
</evidence>
<evidence type="ECO:0000259" key="2">
    <source>
        <dbReference type="PROSITE" id="PS51411"/>
    </source>
</evidence>
<dbReference type="NCBIfam" id="NF041131">
    <property type="entry name" value="RicT_YaaT_fam"/>
    <property type="match status" value="1"/>
</dbReference>
<dbReference type="EMBL" id="VOGC01000007">
    <property type="protein sequence ID" value="MQN01975.1"/>
    <property type="molecule type" value="Genomic_DNA"/>
</dbReference>
<sequence length="440" mass="50368">MPRVTAVRLRIAGKNNYYDAEDYDLTIGDKVLVETDRGLEMGEVSIPVMELDDEKTSITLKHIERKCTKEDLEQQKENRAKETEAFEICRQKIKEHGLEMKLIRADYTFDRRKLTFFFSADGRVDFRALVKDLASEFRTRIELRQIGVRDETRLLGGIGVCGRPLCCSTFLDSINPVSIKMAKEQNLSLNPTKISGLCGRLMCCLKNEEDSYEYLNKTMPRRGDAAITPDGEEGTVYNVNILRQRVAVIFEKNDTREVKVYDADELDFAPKGSRKLVPKPKKDSTDEAEPVVKDNYQEAIKAAIKRNTEEKAEKEEREKKRKERNGKNGGRRDNRKGSRKGGKNYEGNRKKNDNYRRKNNASSDEQWNEYNGKTNKGHNNSKNKNNDNRGQKKNNDRRPKKITNGGYSSFARESKPNTENKAGSNNPKNGNKSNSGDKKE</sequence>
<reference evidence="3" key="1">
    <citation type="journal article" date="2020" name="Appl. Environ. Microbiol.">
        <title>Medium-Chain Fatty Acid Synthesis by 'Candidatus Weimeria bifida' gen. nov., sp. nov., and 'Candidatus Pseudoramibacter fermentans' sp. nov.</title>
        <authorList>
            <person name="Scarborough M.J."/>
            <person name="Myers K.S."/>
            <person name="Donohue T.J."/>
            <person name="Noguera D.R."/>
        </authorList>
    </citation>
    <scope>NUCLEOTIDE SEQUENCE</scope>
    <source>
        <strain evidence="3">LCO1.1</strain>
    </source>
</reference>
<evidence type="ECO:0000313" key="3">
    <source>
        <dbReference type="EMBL" id="MQN01975.1"/>
    </source>
</evidence>
<feature type="compositionally biased region" description="Basic and acidic residues" evidence="1">
    <location>
        <begin position="384"/>
        <end position="397"/>
    </location>
</feature>
<feature type="region of interest" description="Disordered" evidence="1">
    <location>
        <begin position="271"/>
        <end position="440"/>
    </location>
</feature>
<keyword evidence="4" id="KW-1185">Reference proteome</keyword>
<proteinExistence type="predicted"/>
<dbReference type="Pfam" id="PF04468">
    <property type="entry name" value="PSP1"/>
    <property type="match status" value="1"/>
</dbReference>
<comment type="caution">
    <text evidence="3">The sequence shown here is derived from an EMBL/GenBank/DDBJ whole genome shotgun (WGS) entry which is preliminary data.</text>
</comment>
<dbReference type="PANTHER" id="PTHR43830">
    <property type="entry name" value="PROTEIN PSP1"/>
    <property type="match status" value="1"/>
</dbReference>
<dbReference type="InterPro" id="IPR047767">
    <property type="entry name" value="PSP1-like"/>
</dbReference>
<dbReference type="GO" id="GO:0005737">
    <property type="term" value="C:cytoplasm"/>
    <property type="evidence" value="ECO:0007669"/>
    <property type="project" value="TreeGrafter"/>
</dbReference>
<gene>
    <name evidence="3" type="ORF">FRC54_08755</name>
</gene>
<accession>A0A6N7J1P3</accession>
<organism evidence="3 4">
    <name type="scientific">Candidatus Weimeria bifida</name>
    <dbReference type="NCBI Taxonomy" id="2599074"/>
    <lineage>
        <taxon>Bacteria</taxon>
        <taxon>Bacillati</taxon>
        <taxon>Bacillota</taxon>
        <taxon>Clostridia</taxon>
        <taxon>Lachnospirales</taxon>
        <taxon>Lachnospiraceae</taxon>
        <taxon>Candidatus Weimeria</taxon>
    </lineage>
</organism>